<dbReference type="AlphaFoldDB" id="A0A6B9FCC3"/>
<feature type="transmembrane region" description="Helical" evidence="2">
    <location>
        <begin position="7"/>
        <end position="28"/>
    </location>
</feature>
<name>A0A6B9FCC3_9EURY</name>
<keyword evidence="2" id="KW-0472">Membrane</keyword>
<dbReference type="EMBL" id="CP034345">
    <property type="protein sequence ID" value="QGX93860.1"/>
    <property type="molecule type" value="Genomic_DNA"/>
</dbReference>
<keyword evidence="4" id="KW-1185">Reference proteome</keyword>
<protein>
    <submittedName>
        <fullName evidence="3">Uncharacterized protein</fullName>
    </submittedName>
</protein>
<dbReference type="RefSeq" id="WP_157688096.1">
    <property type="nucleotide sequence ID" value="NZ_CP034345.1"/>
</dbReference>
<reference evidence="3 4" key="1">
    <citation type="submission" date="2018-12" db="EMBL/GenBank/DDBJ databases">
        <title>Complete genome sequence of Haloplanus rallus MBLA0036.</title>
        <authorList>
            <person name="Nam Y.-d."/>
            <person name="Kang J."/>
            <person name="Chung W.-H."/>
            <person name="Park Y.S."/>
        </authorList>
    </citation>
    <scope>NUCLEOTIDE SEQUENCE [LARGE SCALE GENOMIC DNA]</scope>
    <source>
        <strain evidence="3 4">MBLA0036</strain>
    </source>
</reference>
<organism evidence="3 4">
    <name type="scientific">Haloplanus rallus</name>
    <dbReference type="NCBI Taxonomy" id="1816183"/>
    <lineage>
        <taxon>Archaea</taxon>
        <taxon>Methanobacteriati</taxon>
        <taxon>Methanobacteriota</taxon>
        <taxon>Stenosarchaea group</taxon>
        <taxon>Halobacteria</taxon>
        <taxon>Halobacteriales</taxon>
        <taxon>Haloferacaceae</taxon>
        <taxon>Haloplanus</taxon>
    </lineage>
</organism>
<dbReference type="OrthoDB" id="181764at2157"/>
<keyword evidence="2" id="KW-1133">Transmembrane helix</keyword>
<feature type="region of interest" description="Disordered" evidence="1">
    <location>
        <begin position="246"/>
        <end position="274"/>
    </location>
</feature>
<evidence type="ECO:0000256" key="1">
    <source>
        <dbReference type="SAM" id="MobiDB-lite"/>
    </source>
</evidence>
<dbReference type="KEGG" id="hra:EI982_03195"/>
<evidence type="ECO:0000313" key="3">
    <source>
        <dbReference type="EMBL" id="QGX93860.1"/>
    </source>
</evidence>
<evidence type="ECO:0000313" key="4">
    <source>
        <dbReference type="Proteomes" id="UP000428325"/>
    </source>
</evidence>
<keyword evidence="2" id="KW-0812">Transmembrane</keyword>
<proteinExistence type="predicted"/>
<gene>
    <name evidence="3" type="ORF">EI982_03195</name>
</gene>
<dbReference type="GeneID" id="43368507"/>
<accession>A0A6B9FCC3</accession>
<dbReference type="Proteomes" id="UP000428325">
    <property type="component" value="Chromosome"/>
</dbReference>
<evidence type="ECO:0000256" key="2">
    <source>
        <dbReference type="SAM" id="Phobius"/>
    </source>
</evidence>
<sequence>MRERTAGLTIGVLAVVCFGLVLSVLYPFTTSSPDTANSAGERFTVGDADAFSATGRIAVEGETRLAFDGAVTTDGAWYQKVVDDGVVSEEYHPPSGPIYRRLTVEGVDAAEQRRARLTEDEDRTILRESRAGNCVTFVTTSETTSASEPVSGTASVFVNNLRVAAYETTETDSTGVTTYEPQSGWYESRVVYRLTDASGTVRVDDETGTVTSANVSWTETRGETYAHYVLSTVLHSSSTESRTTFAFDDTSPSLERPAWATDEETNATGTTNAC</sequence>